<sequence>MTTIPAWIILICCIILGEINLLLAIKFYKIVPTILEMYEISIQSNIDTRYARTTVVKRLKNKSATEQNVTYSAVFPEEAYASSFILEVGGKNYTAFVTGRTEDQSNQRQDRFAQLSKRNGSQGFTGQFIVQYDVERNTISGQILTNNGYCVHFFAPNNLPSISKYVVFILDTSLSMKYQRLDLLKNAMNHILGRLHDKDLFNIVEFNTVVKAWHLDKTVTYYRPKTNSFQPLNKNFDFPRAYEVNVDNINKAKSIISDFKASGVTNIYSALRVGLHMVELAQDQLNNSRPVIVFLTDGEPTITNFNVGARKASIYTLAFGSEPDYNFLEMLARRNGGFAKKIYDASDASQQLQKFYKLISSPILTNLILQYDTLTEKTRTIFPTVFNGTEIVVAGQCGQGANRMMNFANPEVQQTETDIKRLHAYISISQNLENFMMERTKNKQLEYLRKAHDLAIANSFSTYVTSLVVYMPNNQMIVVSNRKRGILY</sequence>
<keyword evidence="1" id="KW-0472">Membrane</keyword>
<dbReference type="GO" id="GO:0032991">
    <property type="term" value="C:protein-containing complex"/>
    <property type="evidence" value="ECO:0007669"/>
    <property type="project" value="UniProtKB-ARBA"/>
</dbReference>
<dbReference type="SMART" id="SM00327">
    <property type="entry name" value="VWA"/>
    <property type="match status" value="1"/>
</dbReference>
<evidence type="ECO:0000259" key="2">
    <source>
        <dbReference type="PROSITE" id="PS50234"/>
    </source>
</evidence>
<organism evidence="4 5">
    <name type="scientific">Ignelater luminosus</name>
    <name type="common">Cucubano</name>
    <name type="synonym">Pyrophorus luminosus</name>
    <dbReference type="NCBI Taxonomy" id="2038154"/>
    <lineage>
        <taxon>Eukaryota</taxon>
        <taxon>Metazoa</taxon>
        <taxon>Ecdysozoa</taxon>
        <taxon>Arthropoda</taxon>
        <taxon>Hexapoda</taxon>
        <taxon>Insecta</taxon>
        <taxon>Pterygota</taxon>
        <taxon>Neoptera</taxon>
        <taxon>Endopterygota</taxon>
        <taxon>Coleoptera</taxon>
        <taxon>Polyphaga</taxon>
        <taxon>Elateriformia</taxon>
        <taxon>Elateroidea</taxon>
        <taxon>Elateridae</taxon>
        <taxon>Agrypninae</taxon>
        <taxon>Pyrophorini</taxon>
        <taxon>Ignelater</taxon>
    </lineage>
</organism>
<dbReference type="EMBL" id="VTPC01004815">
    <property type="protein sequence ID" value="KAF2896709.1"/>
    <property type="molecule type" value="Genomic_DNA"/>
</dbReference>
<feature type="domain" description="VWFA" evidence="2">
    <location>
        <begin position="165"/>
        <end position="359"/>
    </location>
</feature>
<dbReference type="AlphaFoldDB" id="A0A8K0CZX8"/>
<name>A0A8K0CZX8_IGNLU</name>
<dbReference type="InterPro" id="IPR050934">
    <property type="entry name" value="ITIH"/>
</dbReference>
<comment type="caution">
    <text evidence="4">The sequence shown here is derived from an EMBL/GenBank/DDBJ whole genome shotgun (WGS) entry which is preliminary data.</text>
</comment>
<dbReference type="PANTHER" id="PTHR10338:SF108">
    <property type="entry name" value="INTER-ALPHA-TRYPSIN INHIBITOR HEAVY CHAIN H4-LIKE PROTEIN"/>
    <property type="match status" value="1"/>
</dbReference>
<dbReference type="PANTHER" id="PTHR10338">
    <property type="entry name" value="INTER-ALPHA-TRYPSIN INHIBITOR HEAVY CHAIN FAMILY MEMBER"/>
    <property type="match status" value="1"/>
</dbReference>
<keyword evidence="1" id="KW-0812">Transmembrane</keyword>
<dbReference type="PROSITE" id="PS51468">
    <property type="entry name" value="VIT"/>
    <property type="match status" value="1"/>
</dbReference>
<evidence type="ECO:0000313" key="4">
    <source>
        <dbReference type="EMBL" id="KAF2896709.1"/>
    </source>
</evidence>
<dbReference type="OrthoDB" id="299997at2759"/>
<evidence type="ECO:0000256" key="1">
    <source>
        <dbReference type="SAM" id="Phobius"/>
    </source>
</evidence>
<dbReference type="InterPro" id="IPR013694">
    <property type="entry name" value="VIT"/>
</dbReference>
<feature type="domain" description="VIT" evidence="3">
    <location>
        <begin position="21"/>
        <end position="173"/>
    </location>
</feature>
<evidence type="ECO:0008006" key="6">
    <source>
        <dbReference type="Google" id="ProtNLM"/>
    </source>
</evidence>
<dbReference type="SUPFAM" id="SSF53300">
    <property type="entry name" value="vWA-like"/>
    <property type="match status" value="1"/>
</dbReference>
<dbReference type="Pfam" id="PF00092">
    <property type="entry name" value="VWA"/>
    <property type="match status" value="1"/>
</dbReference>
<dbReference type="InterPro" id="IPR036465">
    <property type="entry name" value="vWFA_dom_sf"/>
</dbReference>
<proteinExistence type="predicted"/>
<evidence type="ECO:0000259" key="3">
    <source>
        <dbReference type="PROSITE" id="PS51468"/>
    </source>
</evidence>
<dbReference type="Proteomes" id="UP000801492">
    <property type="component" value="Unassembled WGS sequence"/>
</dbReference>
<evidence type="ECO:0000313" key="5">
    <source>
        <dbReference type="Proteomes" id="UP000801492"/>
    </source>
</evidence>
<feature type="transmembrane region" description="Helical" evidence="1">
    <location>
        <begin position="6"/>
        <end position="28"/>
    </location>
</feature>
<dbReference type="PROSITE" id="PS50234">
    <property type="entry name" value="VWFA"/>
    <property type="match status" value="1"/>
</dbReference>
<reference evidence="4" key="1">
    <citation type="submission" date="2019-08" db="EMBL/GenBank/DDBJ databases">
        <title>The genome of the North American firefly Photinus pyralis.</title>
        <authorList>
            <consortium name="Photinus pyralis genome working group"/>
            <person name="Fallon T.R."/>
            <person name="Sander Lower S.E."/>
            <person name="Weng J.-K."/>
        </authorList>
    </citation>
    <scope>NUCLEOTIDE SEQUENCE</scope>
    <source>
        <strain evidence="4">TRF0915ILg1</strain>
        <tissue evidence="4">Whole body</tissue>
    </source>
</reference>
<dbReference type="Gene3D" id="3.40.50.410">
    <property type="entry name" value="von Willebrand factor, type A domain"/>
    <property type="match status" value="1"/>
</dbReference>
<keyword evidence="5" id="KW-1185">Reference proteome</keyword>
<accession>A0A8K0CZX8</accession>
<keyword evidence="1" id="KW-1133">Transmembrane helix</keyword>
<dbReference type="Pfam" id="PF08487">
    <property type="entry name" value="VIT"/>
    <property type="match status" value="1"/>
</dbReference>
<protein>
    <recommendedName>
        <fullName evidence="6">VWFA domain-containing protein</fullName>
    </recommendedName>
</protein>
<dbReference type="InterPro" id="IPR002035">
    <property type="entry name" value="VWF_A"/>
</dbReference>
<gene>
    <name evidence="4" type="ORF">ILUMI_09464</name>
</gene>